<evidence type="ECO:0000313" key="3">
    <source>
        <dbReference type="EMBL" id="KAL3886548.1"/>
    </source>
</evidence>
<name>A0ABD3XM63_SINWO</name>
<dbReference type="PROSITE" id="PS50835">
    <property type="entry name" value="IG_LIKE"/>
    <property type="match status" value="1"/>
</dbReference>
<evidence type="ECO:0000313" key="4">
    <source>
        <dbReference type="Proteomes" id="UP001634394"/>
    </source>
</evidence>
<dbReference type="EMBL" id="JBJQND010000002">
    <property type="protein sequence ID" value="KAL3886548.1"/>
    <property type="molecule type" value="Genomic_DNA"/>
</dbReference>
<dbReference type="AlphaFoldDB" id="A0ABD3XM63"/>
<sequence length="245" mass="27034">VGSATVTLSKSAEKGQLGNNSLSLFCDYILSAAESVFVIDLKRKRVNDSSFSSVVSYYEDKLNATYYSDGMDLVGRTVLTNPTSANRRAKLQFNYIQCGDEAEYRCELFYASGQGNSISNSDTRMVVTSLPTFGNQSLLYTPTNNLAENQNVTFTCIGNVGREPQGTFSWYKYVGGQPPGMVITNGIKLVSLNNVGGSCTYQRTENLILTLTKEDNLMMIRCTVWQTTMTEAGDGYIQTDRISVY</sequence>
<reference evidence="3 4" key="1">
    <citation type="submission" date="2024-11" db="EMBL/GenBank/DDBJ databases">
        <title>Chromosome-level genome assembly of the freshwater bivalve Anodonta woodiana.</title>
        <authorList>
            <person name="Chen X."/>
        </authorList>
    </citation>
    <scope>NUCLEOTIDE SEQUENCE [LARGE SCALE GENOMIC DNA]</scope>
    <source>
        <strain evidence="3">MN2024</strain>
        <tissue evidence="3">Gills</tissue>
    </source>
</reference>
<keyword evidence="4" id="KW-1185">Reference proteome</keyword>
<gene>
    <name evidence="3" type="ORF">ACJMK2_026533</name>
</gene>
<dbReference type="Gene3D" id="2.60.40.10">
    <property type="entry name" value="Immunoglobulins"/>
    <property type="match status" value="2"/>
</dbReference>
<feature type="non-terminal residue" evidence="3">
    <location>
        <position position="1"/>
    </location>
</feature>
<accession>A0ABD3XM63</accession>
<evidence type="ECO:0000256" key="1">
    <source>
        <dbReference type="ARBA" id="ARBA00023157"/>
    </source>
</evidence>
<feature type="domain" description="Ig-like" evidence="2">
    <location>
        <begin position="131"/>
        <end position="243"/>
    </location>
</feature>
<proteinExistence type="predicted"/>
<dbReference type="SUPFAM" id="SSF48726">
    <property type="entry name" value="Immunoglobulin"/>
    <property type="match status" value="1"/>
</dbReference>
<dbReference type="InterPro" id="IPR013162">
    <property type="entry name" value="CD80_C2-set"/>
</dbReference>
<dbReference type="InterPro" id="IPR036179">
    <property type="entry name" value="Ig-like_dom_sf"/>
</dbReference>
<keyword evidence="1" id="KW-1015">Disulfide bond</keyword>
<protein>
    <recommendedName>
        <fullName evidence="2">Ig-like domain-containing protein</fullName>
    </recommendedName>
</protein>
<comment type="caution">
    <text evidence="3">The sequence shown here is derived from an EMBL/GenBank/DDBJ whole genome shotgun (WGS) entry which is preliminary data.</text>
</comment>
<evidence type="ECO:0000259" key="2">
    <source>
        <dbReference type="PROSITE" id="PS50835"/>
    </source>
</evidence>
<organism evidence="3 4">
    <name type="scientific">Sinanodonta woodiana</name>
    <name type="common">Chinese pond mussel</name>
    <name type="synonym">Anodonta woodiana</name>
    <dbReference type="NCBI Taxonomy" id="1069815"/>
    <lineage>
        <taxon>Eukaryota</taxon>
        <taxon>Metazoa</taxon>
        <taxon>Spiralia</taxon>
        <taxon>Lophotrochozoa</taxon>
        <taxon>Mollusca</taxon>
        <taxon>Bivalvia</taxon>
        <taxon>Autobranchia</taxon>
        <taxon>Heteroconchia</taxon>
        <taxon>Palaeoheterodonta</taxon>
        <taxon>Unionida</taxon>
        <taxon>Unionoidea</taxon>
        <taxon>Unionidae</taxon>
        <taxon>Unioninae</taxon>
        <taxon>Sinanodonta</taxon>
    </lineage>
</organism>
<dbReference type="Proteomes" id="UP001634394">
    <property type="component" value="Unassembled WGS sequence"/>
</dbReference>
<dbReference type="InterPro" id="IPR007110">
    <property type="entry name" value="Ig-like_dom"/>
</dbReference>
<dbReference type="InterPro" id="IPR013783">
    <property type="entry name" value="Ig-like_fold"/>
</dbReference>
<dbReference type="Pfam" id="PF08205">
    <property type="entry name" value="C2-set_2"/>
    <property type="match status" value="1"/>
</dbReference>
<feature type="non-terminal residue" evidence="3">
    <location>
        <position position="245"/>
    </location>
</feature>